<gene>
    <name evidence="1" type="ORF">M8C21_016673</name>
</gene>
<dbReference type="Proteomes" id="UP001206925">
    <property type="component" value="Unassembled WGS sequence"/>
</dbReference>
<proteinExistence type="predicted"/>
<reference evidence="1" key="1">
    <citation type="submission" date="2022-06" db="EMBL/GenBank/DDBJ databases">
        <title>Uncovering the hologenomic basis of an extraordinary plant invasion.</title>
        <authorList>
            <person name="Bieker V.C."/>
            <person name="Martin M.D."/>
            <person name="Gilbert T."/>
            <person name="Hodgins K."/>
            <person name="Battlay P."/>
            <person name="Petersen B."/>
            <person name="Wilson J."/>
        </authorList>
    </citation>
    <scope>NUCLEOTIDE SEQUENCE</scope>
    <source>
        <strain evidence="1">AA19_3_7</strain>
        <tissue evidence="1">Leaf</tissue>
    </source>
</reference>
<sequence length="88" mass="10251">MLGPVLQSSFTIFVQKRTKFPVFTVSPVSTGKRTFTHHHFHLGKVLARSNFVFLHCLLWMLQAIGMPRRSIGWPTTYWVFHFAFSKLV</sequence>
<protein>
    <submittedName>
        <fullName evidence="1">Uncharacterized protein</fullName>
    </submittedName>
</protein>
<accession>A0AAD5CIU6</accession>
<dbReference type="EMBL" id="JAMZMK010007937">
    <property type="protein sequence ID" value="KAI7742666.1"/>
    <property type="molecule type" value="Genomic_DNA"/>
</dbReference>
<comment type="caution">
    <text evidence="1">The sequence shown here is derived from an EMBL/GenBank/DDBJ whole genome shotgun (WGS) entry which is preliminary data.</text>
</comment>
<name>A0AAD5CIU6_AMBAR</name>
<organism evidence="1 2">
    <name type="scientific">Ambrosia artemisiifolia</name>
    <name type="common">Common ragweed</name>
    <dbReference type="NCBI Taxonomy" id="4212"/>
    <lineage>
        <taxon>Eukaryota</taxon>
        <taxon>Viridiplantae</taxon>
        <taxon>Streptophyta</taxon>
        <taxon>Embryophyta</taxon>
        <taxon>Tracheophyta</taxon>
        <taxon>Spermatophyta</taxon>
        <taxon>Magnoliopsida</taxon>
        <taxon>eudicotyledons</taxon>
        <taxon>Gunneridae</taxon>
        <taxon>Pentapetalae</taxon>
        <taxon>asterids</taxon>
        <taxon>campanulids</taxon>
        <taxon>Asterales</taxon>
        <taxon>Asteraceae</taxon>
        <taxon>Asteroideae</taxon>
        <taxon>Heliantheae alliance</taxon>
        <taxon>Heliantheae</taxon>
        <taxon>Ambrosia</taxon>
    </lineage>
</organism>
<keyword evidence="2" id="KW-1185">Reference proteome</keyword>
<evidence type="ECO:0000313" key="2">
    <source>
        <dbReference type="Proteomes" id="UP001206925"/>
    </source>
</evidence>
<evidence type="ECO:0000313" key="1">
    <source>
        <dbReference type="EMBL" id="KAI7742666.1"/>
    </source>
</evidence>
<dbReference type="AlphaFoldDB" id="A0AAD5CIU6"/>